<dbReference type="Gene3D" id="1.20.1410.10">
    <property type="entry name" value="I/LWEQ domain"/>
    <property type="match status" value="1"/>
</dbReference>
<evidence type="ECO:0000259" key="6">
    <source>
        <dbReference type="PROSITE" id="PS50942"/>
    </source>
</evidence>
<dbReference type="SUPFAM" id="SSF48464">
    <property type="entry name" value="ENTH/VHS domain"/>
    <property type="match status" value="1"/>
</dbReference>
<evidence type="ECO:0000256" key="5">
    <source>
        <dbReference type="SAM" id="Coils"/>
    </source>
</evidence>
<dbReference type="WBParaSite" id="EEL_0000571401-mRNA-1">
    <property type="protein sequence ID" value="EEL_0000571401-mRNA-1"/>
    <property type="gene ID" value="EEL_0000571401"/>
</dbReference>
<accession>A0A0R3RUK8</accession>
<dbReference type="Gene3D" id="1.25.40.90">
    <property type="match status" value="1"/>
</dbReference>
<reference evidence="9" key="1">
    <citation type="submission" date="2016-04" db="UniProtKB">
        <authorList>
            <consortium name="WormBaseParasite"/>
        </authorList>
    </citation>
    <scope>IDENTIFICATION</scope>
</reference>
<feature type="coiled-coil region" evidence="5">
    <location>
        <begin position="426"/>
        <end position="537"/>
    </location>
</feature>
<dbReference type="InterPro" id="IPR035964">
    <property type="entry name" value="I/LWEQ_dom_sf"/>
</dbReference>
<dbReference type="SMART" id="SM00273">
    <property type="entry name" value="ENTH"/>
    <property type="match status" value="1"/>
</dbReference>
<sequence length="955" mass="108439">MSLKSVVLGDDREASIKHQLNYLTLYFKIISVHKALNKNEVPLKHKHARQVIVGTHKEKSCALFWSCISRIQLEKNPVISWKFCHLLHKLIQDGHRKVLEESVRYKTRIEALGNFWYHLENSDYGRPNSSYCKMLVSRLEFHSRNHSIPGNLRLSVSQVTALANSDVNQSFELSIEMLDQMDDLLALQAAVLRKVDNVNWSSLVPQGQCMLSPLILIILDTSKFYDHLVKLIFKLHSKLPPDALHGHRDRFNSVFRQMKEFYETATNLQYFKFLVSIPKLPTYPPNFLQASELESYQTPNAYLHGDNVSEADTPPDERSVAEESLVDVVETGLQNSSDHTDSKDAIIEALKRDVEDARYHNERLMNEARARIEQYEKRLVQAQQENDHYKQTLDEVKVRMNIHGEVDRLRELTIAKGQQAVDESRLLESEQKAQSSELNYQKMKNAYTNLRQEHIEALTKLSDAQRELTSCQTEKQNSEEIISNLEKKVAELEQERIVKEEKVQDVSNIVDNLQRRITEQDNEVQELKQIVEQMKAENIKNVKEVEEKDAAKLQTVLKSFLTSLGEVYGQILKQSCDDLQHALSVTYPNELVQPALRFIVETIEKAINEADDEESDNLFRTLSFLGHYLADILFNSAAAANVVSIQHFQIVHEQCCVVITDAIAAYSVVGNQSLKSVKGPFAKLKGSLERLEEICLSLPAGSSDVTAEVIGAELEQEMKRMDETIQKAVELIEEMQKKSRATDSGIRLKVNEGILDSCNQLMAAIVTLVAKSRALQEEIVAAGHDTANPNEFYKRNHQWTEGLLSAARAVGVAATVLVERADDVVSCQGKLEYLIVASQEIAASTAQLFVSSRVKADRESKRLKELSAASCSVNTCTANVVATVKNAQITLNEQRDLDFSHYTLHDTKKEEMESQVRILELEDRLVRERAHLAQLRKQHYQLAQIVENDGVSTDK</sequence>
<dbReference type="FunFam" id="1.20.1410.10:FF:000006">
    <property type="entry name" value="Huntingtin interacting protein"/>
    <property type="match status" value="1"/>
</dbReference>
<evidence type="ECO:0000259" key="7">
    <source>
        <dbReference type="PROSITE" id="PS50945"/>
    </source>
</evidence>
<organism evidence="8 9">
    <name type="scientific">Elaeophora elaphi</name>
    <dbReference type="NCBI Taxonomy" id="1147741"/>
    <lineage>
        <taxon>Eukaryota</taxon>
        <taxon>Metazoa</taxon>
        <taxon>Ecdysozoa</taxon>
        <taxon>Nematoda</taxon>
        <taxon>Chromadorea</taxon>
        <taxon>Rhabditida</taxon>
        <taxon>Spirurina</taxon>
        <taxon>Spiruromorpha</taxon>
        <taxon>Filarioidea</taxon>
        <taxon>Onchocercidae</taxon>
        <taxon>Elaeophora</taxon>
    </lineage>
</organism>
<dbReference type="PROSITE" id="PS50945">
    <property type="entry name" value="I_LWEQ"/>
    <property type="match status" value="1"/>
</dbReference>
<protein>
    <submittedName>
        <fullName evidence="9">Huntingtin-interacting protein 1</fullName>
    </submittedName>
</protein>
<dbReference type="GO" id="GO:0051015">
    <property type="term" value="F:actin filament binding"/>
    <property type="evidence" value="ECO:0007669"/>
    <property type="project" value="TreeGrafter"/>
</dbReference>
<keyword evidence="5" id="KW-0175">Coiled coil</keyword>
<dbReference type="AlphaFoldDB" id="A0A0R3RUK8"/>
<evidence type="ECO:0000256" key="1">
    <source>
        <dbReference type="ARBA" id="ARBA00004496"/>
    </source>
</evidence>
<keyword evidence="8" id="KW-1185">Reference proteome</keyword>
<dbReference type="Proteomes" id="UP000050640">
    <property type="component" value="Unplaced"/>
</dbReference>
<evidence type="ECO:0000256" key="4">
    <source>
        <dbReference type="ARBA" id="ARBA00023203"/>
    </source>
</evidence>
<dbReference type="GO" id="GO:0035615">
    <property type="term" value="F:clathrin adaptor activity"/>
    <property type="evidence" value="ECO:0007669"/>
    <property type="project" value="TreeGrafter"/>
</dbReference>
<feature type="domain" description="I/LWEQ" evidence="7">
    <location>
        <begin position="702"/>
        <end position="943"/>
    </location>
</feature>
<dbReference type="Pfam" id="PF01608">
    <property type="entry name" value="I_LWEQ"/>
    <property type="match status" value="1"/>
</dbReference>
<comment type="similarity">
    <text evidence="2">Belongs to the SLA2 family.</text>
</comment>
<dbReference type="GO" id="GO:0043325">
    <property type="term" value="F:phosphatidylinositol-3,4-bisphosphate binding"/>
    <property type="evidence" value="ECO:0007669"/>
    <property type="project" value="TreeGrafter"/>
</dbReference>
<evidence type="ECO:0000313" key="9">
    <source>
        <dbReference type="WBParaSite" id="EEL_0000571401-mRNA-1"/>
    </source>
</evidence>
<evidence type="ECO:0000313" key="8">
    <source>
        <dbReference type="Proteomes" id="UP000050640"/>
    </source>
</evidence>
<feature type="domain" description="ENTH" evidence="6">
    <location>
        <begin position="20"/>
        <end position="149"/>
    </location>
</feature>
<dbReference type="SMART" id="SM00307">
    <property type="entry name" value="ILWEQ"/>
    <property type="match status" value="1"/>
</dbReference>
<dbReference type="PANTHER" id="PTHR10407">
    <property type="entry name" value="HUNTINGTIN INTERACTING PROTEIN 1"/>
    <property type="match status" value="1"/>
</dbReference>
<dbReference type="InterPro" id="IPR030224">
    <property type="entry name" value="Sla2_fam"/>
</dbReference>
<dbReference type="GO" id="GO:0007015">
    <property type="term" value="P:actin filament organization"/>
    <property type="evidence" value="ECO:0007669"/>
    <property type="project" value="TreeGrafter"/>
</dbReference>
<feature type="coiled-coil region" evidence="5">
    <location>
        <begin position="711"/>
        <end position="741"/>
    </location>
</feature>
<dbReference type="STRING" id="1147741.A0A0R3RUK8"/>
<dbReference type="InterPro" id="IPR008942">
    <property type="entry name" value="ENTH_VHS"/>
</dbReference>
<dbReference type="GO" id="GO:0030136">
    <property type="term" value="C:clathrin-coated vesicle"/>
    <property type="evidence" value="ECO:0007669"/>
    <property type="project" value="TreeGrafter"/>
</dbReference>
<feature type="coiled-coil region" evidence="5">
    <location>
        <begin position="347"/>
        <end position="399"/>
    </location>
</feature>
<dbReference type="PANTHER" id="PTHR10407:SF15">
    <property type="entry name" value="HUNTINGTIN INTERACTING PROTEIN 1"/>
    <property type="match status" value="1"/>
</dbReference>
<dbReference type="CDD" id="cd17006">
    <property type="entry name" value="ANTH_N_HIP1_like"/>
    <property type="match status" value="1"/>
</dbReference>
<comment type="subcellular location">
    <subcellularLocation>
        <location evidence="1">Cytoplasm</location>
    </subcellularLocation>
</comment>
<dbReference type="GO" id="GO:0048268">
    <property type="term" value="P:clathrin coat assembly"/>
    <property type="evidence" value="ECO:0007669"/>
    <property type="project" value="TreeGrafter"/>
</dbReference>
<dbReference type="GO" id="GO:0006897">
    <property type="term" value="P:endocytosis"/>
    <property type="evidence" value="ECO:0007669"/>
    <property type="project" value="InterPro"/>
</dbReference>
<evidence type="ECO:0000256" key="2">
    <source>
        <dbReference type="ARBA" id="ARBA00010135"/>
    </source>
</evidence>
<dbReference type="FunFam" id="1.25.40.90:FF:000012">
    <property type="entry name" value="Huntingtin interacting protein 1-related"/>
    <property type="match status" value="1"/>
</dbReference>
<dbReference type="InterPro" id="IPR002558">
    <property type="entry name" value="ILWEQ_dom"/>
</dbReference>
<dbReference type="GO" id="GO:0030864">
    <property type="term" value="C:cortical actin cytoskeleton"/>
    <property type="evidence" value="ECO:0007669"/>
    <property type="project" value="TreeGrafter"/>
</dbReference>
<keyword evidence="3" id="KW-0963">Cytoplasm</keyword>
<evidence type="ECO:0000256" key="3">
    <source>
        <dbReference type="ARBA" id="ARBA00022490"/>
    </source>
</evidence>
<dbReference type="PROSITE" id="PS50942">
    <property type="entry name" value="ENTH"/>
    <property type="match status" value="1"/>
</dbReference>
<name>A0A0R3RUK8_9BILA</name>
<dbReference type="SUPFAM" id="SSF109885">
    <property type="entry name" value="I/LWEQ domain"/>
    <property type="match status" value="1"/>
</dbReference>
<proteinExistence type="inferred from homology"/>
<dbReference type="Gene3D" id="1.20.5.1700">
    <property type="match status" value="1"/>
</dbReference>
<dbReference type="GO" id="GO:0032051">
    <property type="term" value="F:clathrin light chain binding"/>
    <property type="evidence" value="ECO:0007669"/>
    <property type="project" value="TreeGrafter"/>
</dbReference>
<keyword evidence="4" id="KW-0009">Actin-binding</keyword>
<dbReference type="GO" id="GO:0080025">
    <property type="term" value="F:phosphatidylinositol-3,5-bisphosphate binding"/>
    <property type="evidence" value="ECO:0007669"/>
    <property type="project" value="TreeGrafter"/>
</dbReference>
<dbReference type="InterPro" id="IPR011417">
    <property type="entry name" value="ANTH_dom"/>
</dbReference>
<dbReference type="InterPro" id="IPR013809">
    <property type="entry name" value="ENTH"/>
</dbReference>
<dbReference type="Pfam" id="PF07651">
    <property type="entry name" value="ANTH"/>
    <property type="match status" value="1"/>
</dbReference>